<keyword evidence="1" id="KW-0809">Transit peptide</keyword>
<dbReference type="OrthoDB" id="9796287at2"/>
<keyword evidence="5" id="KW-1185">Reference proteome</keyword>
<dbReference type="Gene3D" id="3.30.70.1630">
    <property type="match status" value="1"/>
</dbReference>
<protein>
    <submittedName>
        <fullName evidence="4">Folate-binding protein YgfZ</fullName>
    </submittedName>
</protein>
<evidence type="ECO:0000313" key="5">
    <source>
        <dbReference type="Proteomes" id="UP000324285"/>
    </source>
</evidence>
<dbReference type="PANTHER" id="PTHR22602:SF0">
    <property type="entry name" value="TRANSFERASE CAF17, MITOCHONDRIAL-RELATED"/>
    <property type="match status" value="1"/>
</dbReference>
<dbReference type="GO" id="GO:0016226">
    <property type="term" value="P:iron-sulfur cluster assembly"/>
    <property type="evidence" value="ECO:0007669"/>
    <property type="project" value="TreeGrafter"/>
</dbReference>
<accession>A0A5C1NI12</accession>
<name>A0A5C1NI12_9GAMM</name>
<dbReference type="AlphaFoldDB" id="A0A5C1NI12"/>
<dbReference type="SUPFAM" id="SSF101790">
    <property type="entry name" value="Aminomethyltransferase beta-barrel domain"/>
    <property type="match status" value="1"/>
</dbReference>
<evidence type="ECO:0000256" key="2">
    <source>
        <dbReference type="SAM" id="MobiDB-lite"/>
    </source>
</evidence>
<dbReference type="EMBL" id="CP038437">
    <property type="protein sequence ID" value="QEM81877.1"/>
    <property type="molecule type" value="Genomic_DNA"/>
</dbReference>
<dbReference type="InterPro" id="IPR029043">
    <property type="entry name" value="GcvT/YgfZ_C"/>
</dbReference>
<evidence type="ECO:0000313" key="4">
    <source>
        <dbReference type="EMBL" id="QEM81877.1"/>
    </source>
</evidence>
<dbReference type="PANTHER" id="PTHR22602">
    <property type="entry name" value="TRANSFERASE CAF17, MITOCHONDRIAL-RELATED"/>
    <property type="match status" value="1"/>
</dbReference>
<dbReference type="InterPro" id="IPR017703">
    <property type="entry name" value="YgfZ/GCV_T_CS"/>
</dbReference>
<dbReference type="Gene3D" id="3.30.70.1400">
    <property type="entry name" value="Aminomethyltransferase beta-barrel domains"/>
    <property type="match status" value="1"/>
</dbReference>
<sequence length="358" mass="39129">MTDWISANGGRLRAPHDVEFDTADPARQVLENTVAIPLVHLGAVDVIGADAERFLQGQTSAQLSLVDGHFAPLTAFCSPKGRVMANAQLMRVAPEHYRLILHSSLVEPLTLQLSKFAAFYKVSLEPQENIALIGLIGREATALTEVDCDLTPPKLWHQATCGDTSVLTYPGPQTRYLITLPTQMAGEFFQRLLSQCVAVGNAIWKLADIQAGLHFINADQQDAYLPQMLNWEALAGISFKKGCYTGQEVVARAHFRGQVKKRLFRVQIEGDECPDNGSEVVNESGKRVGEIIASQVDAYGQPEGLAVLSTQATEEPLSLNGHRVQLLKLPYALERLDPEDLADSADTTTQADSKTKQV</sequence>
<dbReference type="SUPFAM" id="SSF103025">
    <property type="entry name" value="Folate-binding domain"/>
    <property type="match status" value="1"/>
</dbReference>
<dbReference type="InterPro" id="IPR057460">
    <property type="entry name" value="CAF17_C"/>
</dbReference>
<dbReference type="NCBIfam" id="TIGR03317">
    <property type="entry name" value="ygfZ_signature"/>
    <property type="match status" value="1"/>
</dbReference>
<dbReference type="Gene3D" id="2.40.30.160">
    <property type="match status" value="1"/>
</dbReference>
<dbReference type="InterPro" id="IPR045179">
    <property type="entry name" value="YgfZ/GcvT"/>
</dbReference>
<feature type="region of interest" description="Disordered" evidence="2">
    <location>
        <begin position="339"/>
        <end position="358"/>
    </location>
</feature>
<dbReference type="RefSeq" id="WP_149284888.1">
    <property type="nucleotide sequence ID" value="NZ_CP038437.2"/>
</dbReference>
<evidence type="ECO:0000256" key="1">
    <source>
        <dbReference type="ARBA" id="ARBA00022946"/>
    </source>
</evidence>
<reference evidence="4" key="1">
    <citation type="submission" date="2021-02" db="EMBL/GenBank/DDBJ databases">
        <title>Strain Y2R2, a novel species of the genus Halomonas.</title>
        <authorList>
            <person name="Huang H."/>
        </authorList>
    </citation>
    <scope>NUCLEOTIDE SEQUENCE</scope>
    <source>
        <strain evidence="4">Y2R2</strain>
    </source>
</reference>
<dbReference type="Proteomes" id="UP000324285">
    <property type="component" value="Chromosome"/>
</dbReference>
<evidence type="ECO:0000259" key="3">
    <source>
        <dbReference type="Pfam" id="PF25455"/>
    </source>
</evidence>
<dbReference type="KEGG" id="hbh:E4T21_10155"/>
<gene>
    <name evidence="4" type="ORF">E4T21_10155</name>
</gene>
<feature type="domain" description="CAF17 C-terminal" evidence="3">
    <location>
        <begin position="260"/>
        <end position="327"/>
    </location>
</feature>
<proteinExistence type="predicted"/>
<dbReference type="Pfam" id="PF25455">
    <property type="entry name" value="Beta-barrel_CAF17_C"/>
    <property type="match status" value="1"/>
</dbReference>
<organism evidence="4 5">
    <name type="scientific">Halomonas binhaiensis</name>
    <dbReference type="NCBI Taxonomy" id="2562282"/>
    <lineage>
        <taxon>Bacteria</taxon>
        <taxon>Pseudomonadati</taxon>
        <taxon>Pseudomonadota</taxon>
        <taxon>Gammaproteobacteria</taxon>
        <taxon>Oceanospirillales</taxon>
        <taxon>Halomonadaceae</taxon>
        <taxon>Halomonas</taxon>
    </lineage>
</organism>